<name>A0AAV7N7N7_PLEWA</name>
<evidence type="ECO:0000256" key="1">
    <source>
        <dbReference type="SAM" id="MobiDB-lite"/>
    </source>
</evidence>
<dbReference type="AlphaFoldDB" id="A0AAV7N7N7"/>
<keyword evidence="3" id="KW-1185">Reference proteome</keyword>
<comment type="caution">
    <text evidence="2">The sequence shown here is derived from an EMBL/GenBank/DDBJ whole genome shotgun (WGS) entry which is preliminary data.</text>
</comment>
<sequence>MRGTDAEPSKLMRHNHSAVSVHNGSQEVKTATKELQLPVRSSVFNEDCTPPISFVHCLMQDPPHSKNEGPDISAPNNLIRINSQNLRLARWTRLDLLDLRGRAWG</sequence>
<evidence type="ECO:0000313" key="3">
    <source>
        <dbReference type="Proteomes" id="UP001066276"/>
    </source>
</evidence>
<feature type="compositionally biased region" description="Polar residues" evidence="1">
    <location>
        <begin position="17"/>
        <end position="29"/>
    </location>
</feature>
<gene>
    <name evidence="2" type="ORF">NDU88_008221</name>
</gene>
<feature type="compositionally biased region" description="Basic and acidic residues" evidence="1">
    <location>
        <begin position="1"/>
        <end position="10"/>
    </location>
</feature>
<dbReference type="Proteomes" id="UP001066276">
    <property type="component" value="Chromosome 9"/>
</dbReference>
<dbReference type="EMBL" id="JANPWB010000013">
    <property type="protein sequence ID" value="KAJ1110875.1"/>
    <property type="molecule type" value="Genomic_DNA"/>
</dbReference>
<protein>
    <submittedName>
        <fullName evidence="2">Uncharacterized protein</fullName>
    </submittedName>
</protein>
<evidence type="ECO:0000313" key="2">
    <source>
        <dbReference type="EMBL" id="KAJ1110875.1"/>
    </source>
</evidence>
<proteinExistence type="predicted"/>
<organism evidence="2 3">
    <name type="scientific">Pleurodeles waltl</name>
    <name type="common">Iberian ribbed newt</name>
    <dbReference type="NCBI Taxonomy" id="8319"/>
    <lineage>
        <taxon>Eukaryota</taxon>
        <taxon>Metazoa</taxon>
        <taxon>Chordata</taxon>
        <taxon>Craniata</taxon>
        <taxon>Vertebrata</taxon>
        <taxon>Euteleostomi</taxon>
        <taxon>Amphibia</taxon>
        <taxon>Batrachia</taxon>
        <taxon>Caudata</taxon>
        <taxon>Salamandroidea</taxon>
        <taxon>Salamandridae</taxon>
        <taxon>Pleurodelinae</taxon>
        <taxon>Pleurodeles</taxon>
    </lineage>
</organism>
<feature type="region of interest" description="Disordered" evidence="1">
    <location>
        <begin position="1"/>
        <end position="33"/>
    </location>
</feature>
<accession>A0AAV7N7N7</accession>
<reference evidence="2" key="1">
    <citation type="journal article" date="2022" name="bioRxiv">
        <title>Sequencing and chromosome-scale assembly of the giantPleurodeles waltlgenome.</title>
        <authorList>
            <person name="Brown T."/>
            <person name="Elewa A."/>
            <person name="Iarovenko S."/>
            <person name="Subramanian E."/>
            <person name="Araus A.J."/>
            <person name="Petzold A."/>
            <person name="Susuki M."/>
            <person name="Suzuki K.-i.T."/>
            <person name="Hayashi T."/>
            <person name="Toyoda A."/>
            <person name="Oliveira C."/>
            <person name="Osipova E."/>
            <person name="Leigh N.D."/>
            <person name="Simon A."/>
            <person name="Yun M.H."/>
        </authorList>
    </citation>
    <scope>NUCLEOTIDE SEQUENCE</scope>
    <source>
        <strain evidence="2">20211129_DDA</strain>
        <tissue evidence="2">Liver</tissue>
    </source>
</reference>